<dbReference type="Pfam" id="PF13562">
    <property type="entry name" value="NTP_transf_4"/>
    <property type="match status" value="1"/>
</dbReference>
<proteinExistence type="predicted"/>
<dbReference type="InterPro" id="IPR023917">
    <property type="entry name" value="Bifunctiontional_GlmU_bac-type"/>
</dbReference>
<keyword evidence="1" id="KW-0808">Transferase</keyword>
<evidence type="ECO:0000256" key="1">
    <source>
        <dbReference type="ARBA" id="ARBA00022679"/>
    </source>
</evidence>
<reference evidence="4" key="1">
    <citation type="submission" date="2020-05" db="EMBL/GenBank/DDBJ databases">
        <title>Frigoriglobus tundricola gen. nov., sp. nov., a psychrotolerant cellulolytic planctomycete of the family Gemmataceae with two divergent copies of 16S rRNA gene.</title>
        <authorList>
            <person name="Kulichevskaya I.S."/>
            <person name="Ivanova A.A."/>
            <person name="Naumoff D.G."/>
            <person name="Beletsky A.V."/>
            <person name="Rijpstra W.I.C."/>
            <person name="Sinninghe Damste J.S."/>
            <person name="Mardanov A.V."/>
            <person name="Ravin N.V."/>
            <person name="Dedysh S.N."/>
        </authorList>
    </citation>
    <scope>NUCLEOTIDE SEQUENCE [LARGE SCALE GENOMIC DNA]</scope>
    <source>
        <strain evidence="4">PL17</strain>
    </source>
</reference>
<sequence length="431" mass="45455">MRICIYEDRHAADLYPLTLTRPASDLLCGLSTLGEKQMRYFASEVTGYLCRPPLVEWLRTREPGTPVNDPGWLRAAPTALVNARWLPPHTPKNETRDRFADGPFVGTAGGATAFVALDSRRLQSLAPATVDDCLADWAQTLPRREVGGTVVGRAWELVDRNAAELEHDFAATCDPTAAGYHPAGLALVGPADRLFVHPAARVEPHVVADTTKGPVVVGAGAVVTAFTRLEGPCGIGAHTHLMSARVRGGTTIGPHCRIGGEVECSVVLGHSNKYHDGFLGHSYVGEWVNLAAGTGTGDLRCDYQPVGVPINGCEVATGMTKVGSLIGDHAKTGLGVLLNCGTTLGAFAQVMPTGTFAPRAVPSFHRAGPDGVKALDAGRLLETAGVVMRRRGRELTPALEAVYRAGARVAAPASTPVPEQPAVTLPLRRSA</sequence>
<evidence type="ECO:0000256" key="2">
    <source>
        <dbReference type="ARBA" id="ARBA00023315"/>
    </source>
</evidence>
<dbReference type="InterPro" id="IPR050065">
    <property type="entry name" value="GlmU-like"/>
</dbReference>
<dbReference type="SUPFAM" id="SSF51161">
    <property type="entry name" value="Trimeric LpxA-like enzymes"/>
    <property type="match status" value="1"/>
</dbReference>
<dbReference type="RefSeq" id="WP_171470208.1">
    <property type="nucleotide sequence ID" value="NZ_CP053452.2"/>
</dbReference>
<dbReference type="InterPro" id="IPR011004">
    <property type="entry name" value="Trimer_LpxA-like_sf"/>
</dbReference>
<organism evidence="3 4">
    <name type="scientific">Frigoriglobus tundricola</name>
    <dbReference type="NCBI Taxonomy" id="2774151"/>
    <lineage>
        <taxon>Bacteria</taxon>
        <taxon>Pseudomonadati</taxon>
        <taxon>Planctomycetota</taxon>
        <taxon>Planctomycetia</taxon>
        <taxon>Gemmatales</taxon>
        <taxon>Gemmataceae</taxon>
        <taxon>Frigoriglobus</taxon>
    </lineage>
</organism>
<dbReference type="EMBL" id="CP053452">
    <property type="protein sequence ID" value="QJW94148.1"/>
    <property type="molecule type" value="Genomic_DNA"/>
</dbReference>
<dbReference type="GO" id="GO:0016779">
    <property type="term" value="F:nucleotidyltransferase activity"/>
    <property type="evidence" value="ECO:0007669"/>
    <property type="project" value="UniProtKB-ARBA"/>
</dbReference>
<dbReference type="Gene3D" id="2.160.10.10">
    <property type="entry name" value="Hexapeptide repeat proteins"/>
    <property type="match status" value="1"/>
</dbReference>
<accession>A0A6M5YJJ1</accession>
<dbReference type="AlphaFoldDB" id="A0A6M5YJJ1"/>
<dbReference type="GO" id="GO:0016746">
    <property type="term" value="F:acyltransferase activity"/>
    <property type="evidence" value="ECO:0007669"/>
    <property type="project" value="UniProtKB-KW"/>
</dbReference>
<dbReference type="KEGG" id="ftj:FTUN_1667"/>
<gene>
    <name evidence="3" type="ORF">FTUN_1667</name>
</gene>
<name>A0A6M5YJJ1_9BACT</name>
<dbReference type="Proteomes" id="UP000503447">
    <property type="component" value="Chromosome"/>
</dbReference>
<keyword evidence="2" id="KW-0012">Acyltransferase</keyword>
<dbReference type="PANTHER" id="PTHR43584:SF9">
    <property type="entry name" value="TRANSFERASE HEXAPEPTIDE REPEAT CONTAINING PROTEIN"/>
    <property type="match status" value="1"/>
</dbReference>
<evidence type="ECO:0008006" key="5">
    <source>
        <dbReference type="Google" id="ProtNLM"/>
    </source>
</evidence>
<evidence type="ECO:0000313" key="4">
    <source>
        <dbReference type="Proteomes" id="UP000503447"/>
    </source>
</evidence>
<keyword evidence="4" id="KW-1185">Reference proteome</keyword>
<dbReference type="PANTHER" id="PTHR43584">
    <property type="entry name" value="NUCLEOTIDYL TRANSFERASE"/>
    <property type="match status" value="1"/>
</dbReference>
<dbReference type="NCBIfam" id="TIGR03991">
    <property type="entry name" value="alt_bact_glmU"/>
    <property type="match status" value="1"/>
</dbReference>
<protein>
    <recommendedName>
        <fullName evidence="5">Glucose-1-phosphate thymidylyltransferase</fullName>
    </recommendedName>
</protein>
<evidence type="ECO:0000313" key="3">
    <source>
        <dbReference type="EMBL" id="QJW94148.1"/>
    </source>
</evidence>